<comment type="caution">
    <text evidence="6">The sequence shown here is derived from an EMBL/GenBank/DDBJ whole genome shotgun (WGS) entry which is preliminary data.</text>
</comment>
<dbReference type="Proteomes" id="UP000768524">
    <property type="component" value="Unassembled WGS sequence"/>
</dbReference>
<proteinExistence type="inferred from homology"/>
<protein>
    <submittedName>
        <fullName evidence="6">LysR family transcriptional regulator</fullName>
    </submittedName>
</protein>
<name>A0AAE2WKQ8_9GAMM</name>
<dbReference type="GO" id="GO:0006351">
    <property type="term" value="P:DNA-templated transcription"/>
    <property type="evidence" value="ECO:0007669"/>
    <property type="project" value="TreeGrafter"/>
</dbReference>
<dbReference type="InterPro" id="IPR036388">
    <property type="entry name" value="WH-like_DNA-bd_sf"/>
</dbReference>
<dbReference type="SUPFAM" id="SSF53850">
    <property type="entry name" value="Periplasmic binding protein-like II"/>
    <property type="match status" value="1"/>
</dbReference>
<evidence type="ECO:0000313" key="6">
    <source>
        <dbReference type="EMBL" id="MBN3053749.1"/>
    </source>
</evidence>
<dbReference type="SUPFAM" id="SSF46785">
    <property type="entry name" value="Winged helix' DNA-binding domain"/>
    <property type="match status" value="1"/>
</dbReference>
<dbReference type="InterPro" id="IPR005119">
    <property type="entry name" value="LysR_subst-bd"/>
</dbReference>
<feature type="domain" description="HTH lysR-type" evidence="5">
    <location>
        <begin position="1"/>
        <end position="58"/>
    </location>
</feature>
<dbReference type="InterPro" id="IPR000847">
    <property type="entry name" value="LysR_HTH_N"/>
</dbReference>
<evidence type="ECO:0000256" key="1">
    <source>
        <dbReference type="ARBA" id="ARBA00009437"/>
    </source>
</evidence>
<evidence type="ECO:0000259" key="5">
    <source>
        <dbReference type="PROSITE" id="PS50931"/>
    </source>
</evidence>
<dbReference type="Gene3D" id="3.40.190.290">
    <property type="match status" value="1"/>
</dbReference>
<evidence type="ECO:0000313" key="7">
    <source>
        <dbReference type="Proteomes" id="UP000768524"/>
    </source>
</evidence>
<dbReference type="Pfam" id="PF03466">
    <property type="entry name" value="LysR_substrate"/>
    <property type="match status" value="1"/>
</dbReference>
<dbReference type="AlphaFoldDB" id="A0AAE2WKQ8"/>
<gene>
    <name evidence="6" type="ORF">H4F45_20245</name>
</gene>
<dbReference type="EMBL" id="JACGEP010000082">
    <property type="protein sequence ID" value="MBN3053749.1"/>
    <property type="molecule type" value="Genomic_DNA"/>
</dbReference>
<dbReference type="GO" id="GO:0043565">
    <property type="term" value="F:sequence-specific DNA binding"/>
    <property type="evidence" value="ECO:0007669"/>
    <property type="project" value="TreeGrafter"/>
</dbReference>
<evidence type="ECO:0000256" key="3">
    <source>
        <dbReference type="ARBA" id="ARBA00023125"/>
    </source>
</evidence>
<dbReference type="Pfam" id="PF00126">
    <property type="entry name" value="HTH_1"/>
    <property type="match status" value="1"/>
</dbReference>
<dbReference type="Gene3D" id="1.10.10.10">
    <property type="entry name" value="Winged helix-like DNA-binding domain superfamily/Winged helix DNA-binding domain"/>
    <property type="match status" value="1"/>
</dbReference>
<dbReference type="PROSITE" id="PS50931">
    <property type="entry name" value="HTH_LYSR"/>
    <property type="match status" value="1"/>
</dbReference>
<dbReference type="RefSeq" id="WP_040032845.1">
    <property type="nucleotide sequence ID" value="NZ_JACGEP010000082.1"/>
</dbReference>
<accession>A0AAE2WKQ8</accession>
<keyword evidence="3" id="KW-0238">DNA-binding</keyword>
<dbReference type="GO" id="GO:0003700">
    <property type="term" value="F:DNA-binding transcription factor activity"/>
    <property type="evidence" value="ECO:0007669"/>
    <property type="project" value="InterPro"/>
</dbReference>
<comment type="similarity">
    <text evidence="1">Belongs to the LysR transcriptional regulatory family.</text>
</comment>
<organism evidence="6 7">
    <name type="scientific">Pectobacterium brasiliense</name>
    <dbReference type="NCBI Taxonomy" id="180957"/>
    <lineage>
        <taxon>Bacteria</taxon>
        <taxon>Pseudomonadati</taxon>
        <taxon>Pseudomonadota</taxon>
        <taxon>Gammaproteobacteria</taxon>
        <taxon>Enterobacterales</taxon>
        <taxon>Pectobacteriaceae</taxon>
        <taxon>Pectobacterium</taxon>
    </lineage>
</organism>
<dbReference type="FunFam" id="1.10.10.10:FF:000001">
    <property type="entry name" value="LysR family transcriptional regulator"/>
    <property type="match status" value="1"/>
</dbReference>
<evidence type="ECO:0000256" key="2">
    <source>
        <dbReference type="ARBA" id="ARBA00023015"/>
    </source>
</evidence>
<dbReference type="InterPro" id="IPR036390">
    <property type="entry name" value="WH_DNA-bd_sf"/>
</dbReference>
<keyword evidence="2" id="KW-0805">Transcription regulation</keyword>
<reference evidence="6" key="1">
    <citation type="submission" date="2020-07" db="EMBL/GenBank/DDBJ databases">
        <title>A pangenomic view of the genus Pectobacterium provides insights into genome organization, phylogeny, and virulence.</title>
        <authorList>
            <person name="Jonkheer E."/>
            <person name="Brankovics B."/>
            <person name="Houwers I."/>
            <person name="Van Der Wolf J."/>
            <person name="Bonants P."/>
            <person name="Vreeburg R."/>
            <person name="Bollema R."/>
            <person name="De Haan J."/>
            <person name="Berke L."/>
            <person name="De Ridder D."/>
            <person name="Smit S."/>
            <person name="Van Der Lee T.A.J."/>
        </authorList>
    </citation>
    <scope>NUCLEOTIDE SEQUENCE</scope>
    <source>
        <strain evidence="6">NAK:433</strain>
    </source>
</reference>
<dbReference type="PANTHER" id="PTHR30537:SF72">
    <property type="entry name" value="LYSR FAMILY TRANSCRIPTIONAL REGULATOR"/>
    <property type="match status" value="1"/>
</dbReference>
<dbReference type="PANTHER" id="PTHR30537">
    <property type="entry name" value="HTH-TYPE TRANSCRIPTIONAL REGULATOR"/>
    <property type="match status" value="1"/>
</dbReference>
<evidence type="ECO:0000256" key="4">
    <source>
        <dbReference type="ARBA" id="ARBA00023163"/>
    </source>
</evidence>
<sequence>MELNDLRIFCRVAELASFTKAAEQLSMAKGRVSTLVQALEAEVGSRLLQRTTRTVRLTPDGEIFLERCKVLLMESDQLQGMFRPMAGDLRGSVRIDMPSLFAQELIMPKLPELLAAHPLLDFGISINDRRVNIVQEGVDCLIRIGSLPDSDLVARTIGMMNMCNLASPTYLQRYGVPRSLGDLAQHRIIHYANNLRNDDTAFHYTLSGTSQRIPMQSALAVNSGAFLQAACLSGLGIIQASVATSQRLLDAGALVAVLPEFVPPPRQVSLLLPHRRHIAPRVDAVINWIIQVTQTMIKVS</sequence>
<dbReference type="InterPro" id="IPR058163">
    <property type="entry name" value="LysR-type_TF_proteobact-type"/>
</dbReference>
<keyword evidence="4" id="KW-0804">Transcription</keyword>